<evidence type="ECO:0000313" key="2">
    <source>
        <dbReference type="Proteomes" id="UP000230233"/>
    </source>
</evidence>
<protein>
    <submittedName>
        <fullName evidence="1">Uncharacterized protein</fullName>
    </submittedName>
</protein>
<reference evidence="2" key="1">
    <citation type="submission" date="2017-10" db="EMBL/GenBank/DDBJ databases">
        <title>Rapid genome shrinkage in a self-fertile nematode reveals novel sperm competition proteins.</title>
        <authorList>
            <person name="Yin D."/>
            <person name="Schwarz E.M."/>
            <person name="Thomas C.G."/>
            <person name="Felde R.L."/>
            <person name="Korf I.F."/>
            <person name="Cutter A.D."/>
            <person name="Schartner C.M."/>
            <person name="Ralston E.J."/>
            <person name="Meyer B.J."/>
            <person name="Haag E.S."/>
        </authorList>
    </citation>
    <scope>NUCLEOTIDE SEQUENCE [LARGE SCALE GENOMIC DNA]</scope>
    <source>
        <strain evidence="2">JU1422</strain>
    </source>
</reference>
<organism evidence="1 2">
    <name type="scientific">Caenorhabditis nigoni</name>
    <dbReference type="NCBI Taxonomy" id="1611254"/>
    <lineage>
        <taxon>Eukaryota</taxon>
        <taxon>Metazoa</taxon>
        <taxon>Ecdysozoa</taxon>
        <taxon>Nematoda</taxon>
        <taxon>Chromadorea</taxon>
        <taxon>Rhabditida</taxon>
        <taxon>Rhabditina</taxon>
        <taxon>Rhabditomorpha</taxon>
        <taxon>Rhabditoidea</taxon>
        <taxon>Rhabditidae</taxon>
        <taxon>Peloderinae</taxon>
        <taxon>Caenorhabditis</taxon>
    </lineage>
</organism>
<name>A0A2G5SAX1_9PELO</name>
<sequence>MFVENFLCFVVYSFEAACALCKYLRTTLQMRKPESQDVVTTVQLFCPSWPSAFLETNSATMPILPLSNLPTIHGAVFGEVLWTLQLTEKKVLNIIISSFGSTLSSQTAIGCNTVIDFCKIHGSFFMFLCI</sequence>
<accession>A0A2G5SAX1</accession>
<dbReference type="AlphaFoldDB" id="A0A2G5SAX1"/>
<keyword evidence="2" id="KW-1185">Reference proteome</keyword>
<dbReference type="EMBL" id="PDUG01000029">
    <property type="protein sequence ID" value="PIC12056.1"/>
    <property type="molecule type" value="Genomic_DNA"/>
</dbReference>
<proteinExistence type="predicted"/>
<comment type="caution">
    <text evidence="1">The sequence shown here is derived from an EMBL/GenBank/DDBJ whole genome shotgun (WGS) entry which is preliminary data.</text>
</comment>
<evidence type="ECO:0000313" key="1">
    <source>
        <dbReference type="EMBL" id="PIC12056.1"/>
    </source>
</evidence>
<dbReference type="Proteomes" id="UP000230233">
    <property type="component" value="Unassembled WGS sequence"/>
</dbReference>
<gene>
    <name evidence="1" type="ORF">B9Z55_028677</name>
</gene>